<accession>A0AAV1HT45</accession>
<sequence>MASKSGEAKITPDLKAEDVAEDFDEGGSAATDGYVFNAPSDTQDIRMQRQAIWGLLRSLGSHILREGVNLTRITLPIRVFEPRSFLQRLTDNWAYVHLLEQAADAADPAERMRYLVAFVIGGLRRQTSTLKPFNPILGETYQGQYSSGLRVFAEQISHHPPVSSWQVEDAAGKFVFHGNGNWKASARGNSIRGQQAGKNSVHFSKDNSTVTWELPQLLLRGILWGERTLKYSGCITFEDDKTNVRCTVDLDASAVGWVASLWKSKKGRKHDELQGILRRGDEVLDTLHGSWLTSLEWKRWGAGRKVWDAAKSDVSSQQPVKEPLPSDARYRDDLKALLEGNVDAAQENKSRLEQLQRADQALRVVGRKAGECC</sequence>
<dbReference type="PANTHER" id="PTHR10972:SF148">
    <property type="entry name" value="OXYSTEROL-BINDING PROTEIN 9"/>
    <property type="match status" value="1"/>
</dbReference>
<comment type="caution">
    <text evidence="1">The sequence shown here is derived from an EMBL/GenBank/DDBJ whole genome shotgun (WGS) entry which is preliminary data.</text>
</comment>
<dbReference type="SUPFAM" id="SSF144000">
    <property type="entry name" value="Oxysterol-binding protein-like"/>
    <property type="match status" value="1"/>
</dbReference>
<dbReference type="PANTHER" id="PTHR10972">
    <property type="entry name" value="OXYSTEROL-BINDING PROTEIN-RELATED"/>
    <property type="match status" value="1"/>
</dbReference>
<dbReference type="Pfam" id="PF01237">
    <property type="entry name" value="Oxysterol_BP"/>
    <property type="match status" value="1"/>
</dbReference>
<proteinExistence type="predicted"/>
<keyword evidence="2" id="KW-1185">Reference proteome</keyword>
<evidence type="ECO:0000313" key="1">
    <source>
        <dbReference type="EMBL" id="CAK0738987.1"/>
    </source>
</evidence>
<dbReference type="Gene3D" id="2.40.160.120">
    <property type="match status" value="1"/>
</dbReference>
<dbReference type="GO" id="GO:0016020">
    <property type="term" value="C:membrane"/>
    <property type="evidence" value="ECO:0007669"/>
    <property type="project" value="TreeGrafter"/>
</dbReference>
<protein>
    <recommendedName>
        <fullName evidence="3">Oxysterol-binding protein</fullName>
    </recommendedName>
</protein>
<reference evidence="1 2" key="1">
    <citation type="submission" date="2023-10" db="EMBL/GenBank/DDBJ databases">
        <authorList>
            <person name="Maclean D."/>
            <person name="Macfadyen A."/>
        </authorList>
    </citation>
    <scope>NUCLEOTIDE SEQUENCE [LARGE SCALE GENOMIC DNA]</scope>
</reference>
<dbReference type="InterPro" id="IPR037239">
    <property type="entry name" value="OSBP_sf"/>
</dbReference>
<evidence type="ECO:0008006" key="3">
    <source>
        <dbReference type="Google" id="ProtNLM"/>
    </source>
</evidence>
<organism evidence="1 2">
    <name type="scientific">Coccomyxa viridis</name>
    <dbReference type="NCBI Taxonomy" id="1274662"/>
    <lineage>
        <taxon>Eukaryota</taxon>
        <taxon>Viridiplantae</taxon>
        <taxon>Chlorophyta</taxon>
        <taxon>core chlorophytes</taxon>
        <taxon>Trebouxiophyceae</taxon>
        <taxon>Trebouxiophyceae incertae sedis</taxon>
        <taxon>Coccomyxaceae</taxon>
        <taxon>Coccomyxa</taxon>
    </lineage>
</organism>
<evidence type="ECO:0000313" key="2">
    <source>
        <dbReference type="Proteomes" id="UP001314263"/>
    </source>
</evidence>
<dbReference type="GO" id="GO:0032934">
    <property type="term" value="F:sterol binding"/>
    <property type="evidence" value="ECO:0007669"/>
    <property type="project" value="TreeGrafter"/>
</dbReference>
<gene>
    <name evidence="1" type="ORF">CVIRNUC_001121</name>
</gene>
<dbReference type="GO" id="GO:0005829">
    <property type="term" value="C:cytosol"/>
    <property type="evidence" value="ECO:0007669"/>
    <property type="project" value="TreeGrafter"/>
</dbReference>
<dbReference type="EMBL" id="CAUYUE010000002">
    <property type="protein sequence ID" value="CAK0738987.1"/>
    <property type="molecule type" value="Genomic_DNA"/>
</dbReference>
<dbReference type="Proteomes" id="UP001314263">
    <property type="component" value="Unassembled WGS sequence"/>
</dbReference>
<dbReference type="InterPro" id="IPR000648">
    <property type="entry name" value="Oxysterol-bd"/>
</dbReference>
<dbReference type="AlphaFoldDB" id="A0AAV1HT45"/>
<name>A0AAV1HT45_9CHLO</name>